<dbReference type="AlphaFoldDB" id="A0A4C1YTP8"/>
<organism evidence="1 2">
    <name type="scientific">Eumeta variegata</name>
    <name type="common">Bagworm moth</name>
    <name type="synonym">Eumeta japonica</name>
    <dbReference type="NCBI Taxonomy" id="151549"/>
    <lineage>
        <taxon>Eukaryota</taxon>
        <taxon>Metazoa</taxon>
        <taxon>Ecdysozoa</taxon>
        <taxon>Arthropoda</taxon>
        <taxon>Hexapoda</taxon>
        <taxon>Insecta</taxon>
        <taxon>Pterygota</taxon>
        <taxon>Neoptera</taxon>
        <taxon>Endopterygota</taxon>
        <taxon>Lepidoptera</taxon>
        <taxon>Glossata</taxon>
        <taxon>Ditrysia</taxon>
        <taxon>Tineoidea</taxon>
        <taxon>Psychidae</taxon>
        <taxon>Oiketicinae</taxon>
        <taxon>Eumeta</taxon>
    </lineage>
</organism>
<dbReference type="EMBL" id="BGZK01001366">
    <property type="protein sequence ID" value="GBP78353.1"/>
    <property type="molecule type" value="Genomic_DNA"/>
</dbReference>
<evidence type="ECO:0000313" key="1">
    <source>
        <dbReference type="EMBL" id="GBP78353.1"/>
    </source>
</evidence>
<reference evidence="1 2" key="1">
    <citation type="journal article" date="2019" name="Commun. Biol.">
        <title>The bagworm genome reveals a unique fibroin gene that provides high tensile strength.</title>
        <authorList>
            <person name="Kono N."/>
            <person name="Nakamura H."/>
            <person name="Ohtoshi R."/>
            <person name="Tomita M."/>
            <person name="Numata K."/>
            <person name="Arakawa K."/>
        </authorList>
    </citation>
    <scope>NUCLEOTIDE SEQUENCE [LARGE SCALE GENOMIC DNA]</scope>
</reference>
<gene>
    <name evidence="1" type="ORF">EVAR_9361_1</name>
</gene>
<dbReference type="Proteomes" id="UP000299102">
    <property type="component" value="Unassembled WGS sequence"/>
</dbReference>
<comment type="caution">
    <text evidence="1">The sequence shown here is derived from an EMBL/GenBank/DDBJ whole genome shotgun (WGS) entry which is preliminary data.</text>
</comment>
<proteinExistence type="predicted"/>
<name>A0A4C1YTP8_EUMVA</name>
<keyword evidence="2" id="KW-1185">Reference proteome</keyword>
<sequence length="79" mass="8187">MEMFITCPLCGSPGVMKTNDPVERAGAARAVVAQGRRPRGTGCSIKSVVRSRMGGAGCGYIYPGVEPARAPTTSLNCRG</sequence>
<evidence type="ECO:0000313" key="2">
    <source>
        <dbReference type="Proteomes" id="UP000299102"/>
    </source>
</evidence>
<accession>A0A4C1YTP8</accession>
<protein>
    <submittedName>
        <fullName evidence="1">Uncharacterized protein</fullName>
    </submittedName>
</protein>